<dbReference type="RefSeq" id="WP_216937632.1">
    <property type="nucleotide sequence ID" value="NZ_CP077062.1"/>
</dbReference>
<dbReference type="AlphaFoldDB" id="A0A975XYV5"/>
<protein>
    <submittedName>
        <fullName evidence="1">Aminoglycoside phosphotransferase family protein</fullName>
    </submittedName>
</protein>
<evidence type="ECO:0000313" key="1">
    <source>
        <dbReference type="EMBL" id="QWZ06604.1"/>
    </source>
</evidence>
<sequence>MIVEPPGLPADRVGAAVRSGWGVDVVGSRHLSVGSAAWHWRVDGDAGPHWFATVEPVASDDQRAALLAAYDAATRLAGSLPFVVPPVRARDGLLAVDVEPGMLLSITPFLEGAPGVGPLADDTARAHLAALLGDLHRQRRPRHLPVWRPRVGRAHAGREELEDCLRLGSWTGGPWSGPTQRLLAEARPVVERALRRFVLLGAAVAGAMDRWVVTHGEPHAENLIGTPDGVRLVDWGNVCLAPRERDLREALGEAEGAEPWFAYVESGGRPDPLSPDTLELFALERHLGEIAVHAVRFSRAHEDGADERRCFGELEARVAGLLERWA</sequence>
<accession>A0A975XYV5</accession>
<evidence type="ECO:0000313" key="2">
    <source>
        <dbReference type="Proteomes" id="UP000683575"/>
    </source>
</evidence>
<keyword evidence="2" id="KW-1185">Reference proteome</keyword>
<name>A0A975XYV5_9ACTN</name>
<gene>
    <name evidence="1" type="ORF">KRR39_13630</name>
</gene>
<reference evidence="1" key="1">
    <citation type="submission" date="2021-06" db="EMBL/GenBank/DDBJ databases">
        <title>Complete genome sequence of Nocardioides sp. G188.</title>
        <authorList>
            <person name="Im W.-T."/>
        </authorList>
    </citation>
    <scope>NUCLEOTIDE SEQUENCE</scope>
    <source>
        <strain evidence="1">G188</strain>
    </source>
</reference>
<proteinExistence type="predicted"/>
<dbReference type="KEGG" id="nps:KRR39_13630"/>
<dbReference type="EMBL" id="CP077062">
    <property type="protein sequence ID" value="QWZ06604.1"/>
    <property type="molecule type" value="Genomic_DNA"/>
</dbReference>
<dbReference type="Proteomes" id="UP000683575">
    <property type="component" value="Chromosome"/>
</dbReference>
<organism evidence="1 2">
    <name type="scientific">Nocardioides panacis</name>
    <dbReference type="NCBI Taxonomy" id="2849501"/>
    <lineage>
        <taxon>Bacteria</taxon>
        <taxon>Bacillati</taxon>
        <taxon>Actinomycetota</taxon>
        <taxon>Actinomycetes</taxon>
        <taxon>Propionibacteriales</taxon>
        <taxon>Nocardioidaceae</taxon>
        <taxon>Nocardioides</taxon>
    </lineage>
</organism>